<evidence type="ECO:0000256" key="9">
    <source>
        <dbReference type="ARBA" id="ARBA00025617"/>
    </source>
</evidence>
<keyword evidence="6" id="KW-0010">Activator</keyword>
<dbReference type="InterPro" id="IPR019194">
    <property type="entry name" value="Tscrpt_elong_fac_Eaf_N"/>
</dbReference>
<evidence type="ECO:0000256" key="8">
    <source>
        <dbReference type="ARBA" id="ARBA00023242"/>
    </source>
</evidence>
<sequence length="169" mass="19438">LTPFFCSVDDFKPASVEECKETYVEFAENNEVAVTIPKFDDATIYRGNRRTYQKECLLIYNHETNEWTLQQLTYNVHQTSSGILVIDLKIFLLPFYSLRTEGNASMAQPWSVLLATCLAHCYFNFFTQAVTRQTVAYVIIHSFLVPSLLVISYTHPSVVDVQFLNNFQA</sequence>
<keyword evidence="8" id="KW-0539">Nucleus</keyword>
<feature type="domain" description="Transcription elongation factor Eaf N-terminal" evidence="11">
    <location>
        <begin position="10"/>
        <end position="77"/>
    </location>
</feature>
<dbReference type="InterPro" id="IPR027093">
    <property type="entry name" value="EAF_fam"/>
</dbReference>
<keyword evidence="10" id="KW-0472">Membrane</keyword>
<name>A0A183IJX1_9BILA</name>
<comment type="subcellular location">
    <subcellularLocation>
        <location evidence="1">Nucleus</location>
    </subcellularLocation>
</comment>
<evidence type="ECO:0000256" key="7">
    <source>
        <dbReference type="ARBA" id="ARBA00023163"/>
    </source>
</evidence>
<evidence type="ECO:0000313" key="14">
    <source>
        <dbReference type="WBParaSite" id="SBAD_0000409301-mRNA-1"/>
    </source>
</evidence>
<keyword evidence="10" id="KW-1133">Transmembrane helix</keyword>
<proteinExistence type="inferred from homology"/>
<dbReference type="AlphaFoldDB" id="A0A183IJX1"/>
<evidence type="ECO:0000256" key="10">
    <source>
        <dbReference type="SAM" id="Phobius"/>
    </source>
</evidence>
<evidence type="ECO:0000256" key="2">
    <source>
        <dbReference type="ARBA" id="ARBA00007798"/>
    </source>
</evidence>
<evidence type="ECO:0000256" key="3">
    <source>
        <dbReference type="ARBA" id="ARBA00021452"/>
    </source>
</evidence>
<feature type="transmembrane region" description="Helical" evidence="10">
    <location>
        <begin position="110"/>
        <end position="127"/>
    </location>
</feature>
<evidence type="ECO:0000256" key="1">
    <source>
        <dbReference type="ARBA" id="ARBA00004123"/>
    </source>
</evidence>
<dbReference type="PANTHER" id="PTHR15970:SF2">
    <property type="entry name" value="ELL-ASSOCIATED FACTOR EAF"/>
    <property type="match status" value="1"/>
</dbReference>
<comment type="function">
    <text evidence="9">Promotes transcriptional elongation by Su(Tpl)/ELL. Essential for development.</text>
</comment>
<dbReference type="GO" id="GO:0006368">
    <property type="term" value="P:transcription elongation by RNA polymerase II"/>
    <property type="evidence" value="ECO:0007669"/>
    <property type="project" value="InterPro"/>
</dbReference>
<evidence type="ECO:0000256" key="6">
    <source>
        <dbReference type="ARBA" id="ARBA00023159"/>
    </source>
</evidence>
<accession>A0A183IJX1</accession>
<keyword evidence="7" id="KW-0804">Transcription</keyword>
<keyword evidence="13" id="KW-1185">Reference proteome</keyword>
<reference evidence="14" key="1">
    <citation type="submission" date="2016-06" db="UniProtKB">
        <authorList>
            <consortium name="WormBaseParasite"/>
        </authorList>
    </citation>
    <scope>IDENTIFICATION</scope>
</reference>
<evidence type="ECO:0000259" key="11">
    <source>
        <dbReference type="Pfam" id="PF09816"/>
    </source>
</evidence>
<keyword evidence="5" id="KW-0805">Transcription regulation</keyword>
<dbReference type="Pfam" id="PF09816">
    <property type="entry name" value="EAF"/>
    <property type="match status" value="1"/>
</dbReference>
<keyword evidence="10" id="KW-0812">Transmembrane</keyword>
<organism evidence="14">
    <name type="scientific">Soboliphyme baturini</name>
    <dbReference type="NCBI Taxonomy" id="241478"/>
    <lineage>
        <taxon>Eukaryota</taxon>
        <taxon>Metazoa</taxon>
        <taxon>Ecdysozoa</taxon>
        <taxon>Nematoda</taxon>
        <taxon>Enoplea</taxon>
        <taxon>Dorylaimia</taxon>
        <taxon>Dioctophymatida</taxon>
        <taxon>Dioctophymatoidea</taxon>
        <taxon>Soboliphymatidae</taxon>
        <taxon>Soboliphyme</taxon>
    </lineage>
</organism>
<evidence type="ECO:0000256" key="4">
    <source>
        <dbReference type="ARBA" id="ARBA00022553"/>
    </source>
</evidence>
<dbReference type="GO" id="GO:0003711">
    <property type="term" value="F:transcription elongation factor activity"/>
    <property type="evidence" value="ECO:0007669"/>
    <property type="project" value="TreeGrafter"/>
</dbReference>
<gene>
    <name evidence="12" type="ORF">SBAD_LOCUS3917</name>
</gene>
<dbReference type="OrthoDB" id="125903at2759"/>
<dbReference type="EMBL" id="UZAM01008021">
    <property type="protein sequence ID" value="VDP02783.1"/>
    <property type="molecule type" value="Genomic_DNA"/>
</dbReference>
<dbReference type="Proteomes" id="UP000270296">
    <property type="component" value="Unassembled WGS sequence"/>
</dbReference>
<protein>
    <recommendedName>
        <fullName evidence="3">Ell-associated factor Eaf</fullName>
    </recommendedName>
</protein>
<evidence type="ECO:0000313" key="13">
    <source>
        <dbReference type="Proteomes" id="UP000270296"/>
    </source>
</evidence>
<evidence type="ECO:0000256" key="5">
    <source>
        <dbReference type="ARBA" id="ARBA00023015"/>
    </source>
</evidence>
<feature type="transmembrane region" description="Helical" evidence="10">
    <location>
        <begin position="134"/>
        <end position="154"/>
    </location>
</feature>
<dbReference type="WBParaSite" id="SBAD_0000409301-mRNA-1">
    <property type="protein sequence ID" value="SBAD_0000409301-mRNA-1"/>
    <property type="gene ID" value="SBAD_0000409301"/>
</dbReference>
<dbReference type="GO" id="GO:0032783">
    <property type="term" value="C:super elongation complex"/>
    <property type="evidence" value="ECO:0007669"/>
    <property type="project" value="InterPro"/>
</dbReference>
<dbReference type="PANTHER" id="PTHR15970">
    <property type="entry name" value="ELL-ASSOCIATED FACTOR EAF"/>
    <property type="match status" value="1"/>
</dbReference>
<evidence type="ECO:0000313" key="12">
    <source>
        <dbReference type="EMBL" id="VDP02783.1"/>
    </source>
</evidence>
<comment type="similarity">
    <text evidence="2">Belongs to the EAF family.</text>
</comment>
<reference evidence="12 13" key="2">
    <citation type="submission" date="2018-11" db="EMBL/GenBank/DDBJ databases">
        <authorList>
            <consortium name="Pathogen Informatics"/>
        </authorList>
    </citation>
    <scope>NUCLEOTIDE SEQUENCE [LARGE SCALE GENOMIC DNA]</scope>
</reference>
<keyword evidence="4" id="KW-0597">Phosphoprotein</keyword>